<accession>A0A6J1LF58</accession>
<organism evidence="2 3">
    <name type="scientific">Drosophila hydei</name>
    <name type="common">Fruit fly</name>
    <dbReference type="NCBI Taxonomy" id="7224"/>
    <lineage>
        <taxon>Eukaryota</taxon>
        <taxon>Metazoa</taxon>
        <taxon>Ecdysozoa</taxon>
        <taxon>Arthropoda</taxon>
        <taxon>Hexapoda</taxon>
        <taxon>Insecta</taxon>
        <taxon>Pterygota</taxon>
        <taxon>Neoptera</taxon>
        <taxon>Endopterygota</taxon>
        <taxon>Diptera</taxon>
        <taxon>Brachycera</taxon>
        <taxon>Muscomorpha</taxon>
        <taxon>Ephydroidea</taxon>
        <taxon>Drosophilidae</taxon>
        <taxon>Drosophila</taxon>
    </lineage>
</organism>
<keyword evidence="2" id="KW-1185">Reference proteome</keyword>
<dbReference type="AlphaFoldDB" id="A0A6J1LF58"/>
<dbReference type="RefSeq" id="XP_023163111.1">
    <property type="nucleotide sequence ID" value="XM_023307343.2"/>
</dbReference>
<dbReference type="Proteomes" id="UP000504633">
    <property type="component" value="Unplaced"/>
</dbReference>
<name>A0A6J1LF58_DROHY</name>
<evidence type="ECO:0000256" key="1">
    <source>
        <dbReference type="SAM" id="MobiDB-lite"/>
    </source>
</evidence>
<evidence type="ECO:0000313" key="3">
    <source>
        <dbReference type="RefSeq" id="XP_023163111.1"/>
    </source>
</evidence>
<evidence type="ECO:0000313" key="2">
    <source>
        <dbReference type="Proteomes" id="UP000504633"/>
    </source>
</evidence>
<dbReference type="KEGG" id="dhe:111594159"/>
<dbReference type="OrthoDB" id="7851837at2759"/>
<feature type="compositionally biased region" description="Polar residues" evidence="1">
    <location>
        <begin position="110"/>
        <end position="123"/>
    </location>
</feature>
<sequence length="211" mass="24219">MPSKSVSAVQRVTKTVKVYQRHFSGRTLLEKSHDALGMGIHMCHNRSWPVREESYAAVKLLLQNRKLGNFKIGTNNANMNYTNEMSTTPERNLLAIRHVCAKRNKEDKSNAQLLEDSTQGQVESTEKAAQKDENEDVGTVGKVLFEIDKKEDDKARQLEAEAELLKRVTNRRPGFRRTLSKKVIAPYSTYHTHRNTWAEFRHRMIYGGIGY</sequence>
<proteinExistence type="predicted"/>
<gene>
    <name evidence="3" type="primary">LOC111594159</name>
</gene>
<dbReference type="GeneID" id="111594159"/>
<dbReference type="OMA" id="WSNNYSG"/>
<feature type="region of interest" description="Disordered" evidence="1">
    <location>
        <begin position="107"/>
        <end position="135"/>
    </location>
</feature>
<reference evidence="3" key="1">
    <citation type="submission" date="2025-08" db="UniProtKB">
        <authorList>
            <consortium name="RefSeq"/>
        </authorList>
    </citation>
    <scope>IDENTIFICATION</scope>
    <source>
        <strain evidence="3">15085-1641.00</strain>
        <tissue evidence="3">Whole body</tissue>
    </source>
</reference>
<protein>
    <submittedName>
        <fullName evidence="3">Uncharacterized protein LOC111594159</fullName>
    </submittedName>
</protein>